<dbReference type="Proteomes" id="UP000050424">
    <property type="component" value="Unassembled WGS sequence"/>
</dbReference>
<dbReference type="STRING" id="78410.A0A0P7ANJ5"/>
<dbReference type="SUPFAM" id="SSF53720">
    <property type="entry name" value="ALDH-like"/>
    <property type="match status" value="1"/>
</dbReference>
<dbReference type="Gene3D" id="3.40.605.10">
    <property type="entry name" value="Aldehyde Dehydrogenase, Chain A, domain 1"/>
    <property type="match status" value="1"/>
</dbReference>
<protein>
    <submittedName>
        <fullName evidence="1">Uncharacterized protein</fullName>
    </submittedName>
</protein>
<gene>
    <name evidence="1" type="ORF">AK830_g10978</name>
</gene>
<dbReference type="InterPro" id="IPR016162">
    <property type="entry name" value="Ald_DH_N"/>
</dbReference>
<dbReference type="InterPro" id="IPR016161">
    <property type="entry name" value="Ald_DH/histidinol_DH"/>
</dbReference>
<organism evidence="1 2">
    <name type="scientific">Neonectria ditissima</name>
    <dbReference type="NCBI Taxonomy" id="78410"/>
    <lineage>
        <taxon>Eukaryota</taxon>
        <taxon>Fungi</taxon>
        <taxon>Dikarya</taxon>
        <taxon>Ascomycota</taxon>
        <taxon>Pezizomycotina</taxon>
        <taxon>Sordariomycetes</taxon>
        <taxon>Hypocreomycetidae</taxon>
        <taxon>Hypocreales</taxon>
        <taxon>Nectriaceae</taxon>
        <taxon>Neonectria</taxon>
    </lineage>
</organism>
<dbReference type="EMBL" id="LKCW01000244">
    <property type="protein sequence ID" value="KPM35589.1"/>
    <property type="molecule type" value="Genomic_DNA"/>
</dbReference>
<name>A0A0P7ANJ5_9HYPO</name>
<evidence type="ECO:0000313" key="1">
    <source>
        <dbReference type="EMBL" id="KPM35589.1"/>
    </source>
</evidence>
<comment type="caution">
    <text evidence="1">The sequence shown here is derived from an EMBL/GenBank/DDBJ whole genome shotgun (WGS) entry which is preliminary data.</text>
</comment>
<proteinExistence type="predicted"/>
<reference evidence="1 2" key="1">
    <citation type="submission" date="2015-09" db="EMBL/GenBank/DDBJ databases">
        <title>Draft genome of a European isolate of the apple canker pathogen Neonectria ditissima.</title>
        <authorList>
            <person name="Gomez-Cortecero A."/>
            <person name="Harrison R.J."/>
            <person name="Armitage A.D."/>
        </authorList>
    </citation>
    <scope>NUCLEOTIDE SEQUENCE [LARGE SCALE GENOMIC DNA]</scope>
    <source>
        <strain evidence="1 2">R09/05</strain>
    </source>
</reference>
<sequence>MQDTRGDNEVQEAYENSLELAARLLLMLRIGKVNNQFLHRRCLLWEDGSLRDFVASYFAEAPKMNTHDVKLPKSFNGWSLESIGGIQITFTDNVTDHLLLTDDDSKVFVFSYVTFLEWHRLDGDRSLLPSGLAEETLRTLALLFPQSITNGLAHSGASRHSWFRRLCNQEDRTTDDRLGKCGNLHAEDRQIENFTFWRDRVNILKQAYEVTCLNSVQHTCAAAFDGRLDESSTVFRYYAGAADKTTGCIIETSPTKLAYALREPLEVCGQVIPSYVEMDPY</sequence>
<evidence type="ECO:0000313" key="2">
    <source>
        <dbReference type="Proteomes" id="UP000050424"/>
    </source>
</evidence>
<dbReference type="OrthoDB" id="5428890at2759"/>
<dbReference type="AlphaFoldDB" id="A0A0P7ANJ5"/>
<keyword evidence="2" id="KW-1185">Reference proteome</keyword>
<accession>A0A0P7ANJ5</accession>
<dbReference type="GO" id="GO:0016491">
    <property type="term" value="F:oxidoreductase activity"/>
    <property type="evidence" value="ECO:0007669"/>
    <property type="project" value="InterPro"/>
</dbReference>